<reference evidence="1" key="1">
    <citation type="journal article" date="2021" name="Proc. Natl. Acad. Sci. U.S.A.">
        <title>A Catalog of Tens of Thousands of Viruses from Human Metagenomes Reveals Hidden Associations with Chronic Diseases.</title>
        <authorList>
            <person name="Tisza M.J."/>
            <person name="Buck C.B."/>
        </authorList>
    </citation>
    <scope>NUCLEOTIDE SEQUENCE</scope>
    <source>
        <strain evidence="1">CtBM815</strain>
    </source>
</reference>
<accession>A0A8S5RK79</accession>
<evidence type="ECO:0000313" key="1">
    <source>
        <dbReference type="EMBL" id="DAE31498.1"/>
    </source>
</evidence>
<organism evidence="1">
    <name type="scientific">virus sp. ctBM815</name>
    <dbReference type="NCBI Taxonomy" id="2825806"/>
    <lineage>
        <taxon>Viruses</taxon>
    </lineage>
</organism>
<dbReference type="EMBL" id="BK059109">
    <property type="protein sequence ID" value="DAE31498.1"/>
    <property type="molecule type" value="Genomic_DNA"/>
</dbReference>
<proteinExistence type="predicted"/>
<name>A0A8S5RK79_9VIRU</name>
<sequence length="31" mass="3923">MIRNFRTIYMILLQMVNIYKQMVNVYQKKKN</sequence>
<protein>
    <submittedName>
        <fullName evidence="1">Uncharacterized protein</fullName>
    </submittedName>
</protein>